<sequence>MSLSQKSIDDAISPYYDAWQGLSRDLHECFKQQPASCRGLISSGYTLYVELKQTLFSLFGESSPAPLNEEERLDFVYHSNSAHAAFRQLEQLFRELKKKIARLKIGYPVK</sequence>
<organism evidence="2 3">
    <name type="scientific">Planococcus dechangensis</name>
    <dbReference type="NCBI Taxonomy" id="1176255"/>
    <lineage>
        <taxon>Bacteria</taxon>
        <taxon>Bacillati</taxon>
        <taxon>Bacillota</taxon>
        <taxon>Bacilli</taxon>
        <taxon>Bacillales</taxon>
        <taxon>Caryophanaceae</taxon>
        <taxon>Planococcus</taxon>
    </lineage>
</organism>
<dbReference type="EMBL" id="JBHSGL010000005">
    <property type="protein sequence ID" value="MFC4712313.1"/>
    <property type="molecule type" value="Genomic_DNA"/>
</dbReference>
<protein>
    <submittedName>
        <fullName evidence="2">YpoC family protein</fullName>
    </submittedName>
</protein>
<dbReference type="RefSeq" id="WP_377277420.1">
    <property type="nucleotide sequence ID" value="NZ_JBHSGL010000005.1"/>
</dbReference>
<gene>
    <name evidence="2" type="ORF">ACFO5U_05580</name>
</gene>
<comment type="caution">
    <text evidence="2">The sequence shown here is derived from an EMBL/GenBank/DDBJ whole genome shotgun (WGS) entry which is preliminary data.</text>
</comment>
<accession>A0ABV9MAW5</accession>
<dbReference type="Pfam" id="PF21747">
    <property type="entry name" value="YpoC"/>
    <property type="match status" value="1"/>
</dbReference>
<name>A0ABV9MAW5_9BACL</name>
<keyword evidence="3" id="KW-1185">Reference proteome</keyword>
<feature type="domain" description="YpoC-like" evidence="1">
    <location>
        <begin position="11"/>
        <end position="105"/>
    </location>
</feature>
<evidence type="ECO:0000313" key="2">
    <source>
        <dbReference type="EMBL" id="MFC4712313.1"/>
    </source>
</evidence>
<evidence type="ECO:0000313" key="3">
    <source>
        <dbReference type="Proteomes" id="UP001595932"/>
    </source>
</evidence>
<reference evidence="3" key="1">
    <citation type="journal article" date="2019" name="Int. J. Syst. Evol. Microbiol.">
        <title>The Global Catalogue of Microorganisms (GCM) 10K type strain sequencing project: providing services to taxonomists for standard genome sequencing and annotation.</title>
        <authorList>
            <consortium name="The Broad Institute Genomics Platform"/>
            <consortium name="The Broad Institute Genome Sequencing Center for Infectious Disease"/>
            <person name="Wu L."/>
            <person name="Ma J."/>
        </authorList>
    </citation>
    <scope>NUCLEOTIDE SEQUENCE [LARGE SCALE GENOMIC DNA]</scope>
    <source>
        <strain evidence="3">CGMCC 1.12151</strain>
    </source>
</reference>
<proteinExistence type="predicted"/>
<evidence type="ECO:0000259" key="1">
    <source>
        <dbReference type="Pfam" id="PF21747"/>
    </source>
</evidence>
<dbReference type="InterPro" id="IPR048427">
    <property type="entry name" value="YpoC"/>
</dbReference>
<dbReference type="Proteomes" id="UP001595932">
    <property type="component" value="Unassembled WGS sequence"/>
</dbReference>